<accession>A0ABQ1MG27</accession>
<keyword evidence="1" id="KW-0732">Signal</keyword>
<evidence type="ECO:0000256" key="1">
    <source>
        <dbReference type="SAM" id="SignalP"/>
    </source>
</evidence>
<evidence type="ECO:0000313" key="2">
    <source>
        <dbReference type="EMBL" id="GGC38577.1"/>
    </source>
</evidence>
<evidence type="ECO:0008006" key="4">
    <source>
        <dbReference type="Google" id="ProtNLM"/>
    </source>
</evidence>
<dbReference type="RefSeq" id="WP_188427166.1">
    <property type="nucleotide sequence ID" value="NZ_BMCH01000007.1"/>
</dbReference>
<keyword evidence="3" id="KW-1185">Reference proteome</keyword>
<organism evidence="2 3">
    <name type="scientific">Asaia siamensis</name>
    <dbReference type="NCBI Taxonomy" id="110479"/>
    <lineage>
        <taxon>Bacteria</taxon>
        <taxon>Pseudomonadati</taxon>
        <taxon>Pseudomonadota</taxon>
        <taxon>Alphaproteobacteria</taxon>
        <taxon>Acetobacterales</taxon>
        <taxon>Acetobacteraceae</taxon>
        <taxon>Asaia</taxon>
    </lineage>
</organism>
<dbReference type="NCBIfam" id="TIGR04433">
    <property type="entry name" value="UrcA_uranyl"/>
    <property type="match status" value="1"/>
</dbReference>
<sequence length="113" mass="12276">MFGFAKSFVAAVSFIAIAAQPAFAENRIAPSDNTAQIDITHVDLKSDRDWNRVADAIHAKAADICERTVGASDQRAADVDACTQTSYENAVQQMRDIYARRVAAASQTRLARS</sequence>
<proteinExistence type="predicted"/>
<name>A0ABQ1MG27_9PROT</name>
<feature type="signal peptide" evidence="1">
    <location>
        <begin position="1"/>
        <end position="24"/>
    </location>
</feature>
<reference evidence="3" key="1">
    <citation type="journal article" date="2019" name="Int. J. Syst. Evol. Microbiol.">
        <title>The Global Catalogue of Microorganisms (GCM) 10K type strain sequencing project: providing services to taxonomists for standard genome sequencing and annotation.</title>
        <authorList>
            <consortium name="The Broad Institute Genomics Platform"/>
            <consortium name="The Broad Institute Genome Sequencing Center for Infectious Disease"/>
            <person name="Wu L."/>
            <person name="Ma J."/>
        </authorList>
    </citation>
    <scope>NUCLEOTIDE SEQUENCE [LARGE SCALE GENOMIC DNA]</scope>
    <source>
        <strain evidence="3">CCM 7132</strain>
    </source>
</reference>
<dbReference type="Proteomes" id="UP000637769">
    <property type="component" value="Unassembled WGS sequence"/>
</dbReference>
<dbReference type="InterPro" id="IPR030972">
    <property type="entry name" value="UrcA_uranyl"/>
</dbReference>
<gene>
    <name evidence="2" type="ORF">GCM10007207_25080</name>
</gene>
<dbReference type="EMBL" id="BMCH01000007">
    <property type="protein sequence ID" value="GGC38577.1"/>
    <property type="molecule type" value="Genomic_DNA"/>
</dbReference>
<evidence type="ECO:0000313" key="3">
    <source>
        <dbReference type="Proteomes" id="UP000637769"/>
    </source>
</evidence>
<protein>
    <recommendedName>
        <fullName evidence="4">UrcA family protein</fullName>
    </recommendedName>
</protein>
<feature type="chain" id="PRO_5046381789" description="UrcA family protein" evidence="1">
    <location>
        <begin position="25"/>
        <end position="113"/>
    </location>
</feature>
<comment type="caution">
    <text evidence="2">The sequence shown here is derived from an EMBL/GenBank/DDBJ whole genome shotgun (WGS) entry which is preliminary data.</text>
</comment>